<evidence type="ECO:0008006" key="3">
    <source>
        <dbReference type="Google" id="ProtNLM"/>
    </source>
</evidence>
<organism evidence="1 2">
    <name type="scientific">Hydrogenophilus thermoluteolus</name>
    <name type="common">Pseudomonas hydrogenothermophila</name>
    <dbReference type="NCBI Taxonomy" id="297"/>
    <lineage>
        <taxon>Bacteria</taxon>
        <taxon>Pseudomonadati</taxon>
        <taxon>Pseudomonadota</taxon>
        <taxon>Hydrogenophilia</taxon>
        <taxon>Hydrogenophilales</taxon>
        <taxon>Hydrogenophilaceae</taxon>
        <taxon>Hydrogenophilus</taxon>
    </lineage>
</organism>
<name>A0A2Z6DXN3_HYDTE</name>
<dbReference type="Pfam" id="PF10109">
    <property type="entry name" value="Phage_TAC_7"/>
    <property type="match status" value="1"/>
</dbReference>
<dbReference type="RefSeq" id="WP_119334995.1">
    <property type="nucleotide sequence ID" value="NZ_AP018558.1"/>
</dbReference>
<reference evidence="1 2" key="1">
    <citation type="submission" date="2018-04" db="EMBL/GenBank/DDBJ databases">
        <title>Complete genome sequence of Hydrogenophilus thermoluteolus TH-1.</title>
        <authorList>
            <person name="Arai H."/>
        </authorList>
    </citation>
    <scope>NUCLEOTIDE SEQUENCE [LARGE SCALE GENOMIC DNA]</scope>
    <source>
        <strain evidence="1 2">TH-1</strain>
    </source>
</reference>
<dbReference type="KEGG" id="htl:HPTL_0974"/>
<keyword evidence="2" id="KW-1185">Reference proteome</keyword>
<dbReference type="InterPro" id="IPR019289">
    <property type="entry name" value="Phage_tail_E/E"/>
</dbReference>
<accession>A0A2Z6DXN3</accession>
<gene>
    <name evidence="1" type="ORF">HPTL_0974</name>
</gene>
<evidence type="ECO:0000313" key="2">
    <source>
        <dbReference type="Proteomes" id="UP000262004"/>
    </source>
</evidence>
<dbReference type="AlphaFoldDB" id="A0A2Z6DXN3"/>
<proteinExistence type="predicted"/>
<evidence type="ECO:0000313" key="1">
    <source>
        <dbReference type="EMBL" id="BBD77241.1"/>
    </source>
</evidence>
<protein>
    <recommendedName>
        <fullName evidence="3">Phage tail assembly protein</fullName>
    </recommendedName>
</protein>
<sequence length="82" mass="9002">MDITLKHPVKLATGQTIGKVTLRRPKVKDLKAAQRVSDKAEEQELALIALLAGLTPEDIEELDLADYKAIAESFRAMLDTQG</sequence>
<dbReference type="EMBL" id="AP018558">
    <property type="protein sequence ID" value="BBD77241.1"/>
    <property type="molecule type" value="Genomic_DNA"/>
</dbReference>
<dbReference type="OrthoDB" id="5686967at2"/>
<dbReference type="Proteomes" id="UP000262004">
    <property type="component" value="Chromosome"/>
</dbReference>